<accession>A0A1J5T1G3</accession>
<dbReference type="GO" id="GO:0046872">
    <property type="term" value="F:metal ion binding"/>
    <property type="evidence" value="ECO:0007669"/>
    <property type="project" value="UniProtKB-KW"/>
</dbReference>
<keyword evidence="2" id="KW-0479">Metal-binding</keyword>
<reference evidence="6" key="1">
    <citation type="submission" date="2016-10" db="EMBL/GenBank/DDBJ databases">
        <title>Sequence of Gallionella enrichment culture.</title>
        <authorList>
            <person name="Poehlein A."/>
            <person name="Muehling M."/>
            <person name="Daniel R."/>
        </authorList>
    </citation>
    <scope>NUCLEOTIDE SEQUENCE</scope>
</reference>
<protein>
    <submittedName>
        <fullName evidence="6">Cytochrome c-type protein SHP</fullName>
    </submittedName>
</protein>
<evidence type="ECO:0000313" key="6">
    <source>
        <dbReference type="EMBL" id="OIR14698.1"/>
    </source>
</evidence>
<evidence type="ECO:0000256" key="4">
    <source>
        <dbReference type="SAM" id="MobiDB-lite"/>
    </source>
</evidence>
<gene>
    <name evidence="6" type="primary">shp_3</name>
    <name evidence="6" type="ORF">GALL_45040</name>
</gene>
<dbReference type="InterPro" id="IPR009056">
    <property type="entry name" value="Cyt_c-like_dom"/>
</dbReference>
<dbReference type="GO" id="GO:0020037">
    <property type="term" value="F:heme binding"/>
    <property type="evidence" value="ECO:0007669"/>
    <property type="project" value="InterPro"/>
</dbReference>
<organism evidence="6">
    <name type="scientific">mine drainage metagenome</name>
    <dbReference type="NCBI Taxonomy" id="410659"/>
    <lineage>
        <taxon>unclassified sequences</taxon>
        <taxon>metagenomes</taxon>
        <taxon>ecological metagenomes</taxon>
    </lineage>
</organism>
<name>A0A1J5T1G3_9ZZZZ</name>
<dbReference type="SUPFAM" id="SSF46626">
    <property type="entry name" value="Cytochrome c"/>
    <property type="match status" value="1"/>
</dbReference>
<dbReference type="Pfam" id="PF09086">
    <property type="entry name" value="DUF1924"/>
    <property type="match status" value="1"/>
</dbReference>
<dbReference type="Gene3D" id="1.10.760.10">
    <property type="entry name" value="Cytochrome c-like domain"/>
    <property type="match status" value="1"/>
</dbReference>
<dbReference type="PROSITE" id="PS51007">
    <property type="entry name" value="CYTC"/>
    <property type="match status" value="1"/>
</dbReference>
<evidence type="ECO:0000259" key="5">
    <source>
        <dbReference type="PROSITE" id="PS51007"/>
    </source>
</evidence>
<dbReference type="AlphaFoldDB" id="A0A1J5T1G3"/>
<dbReference type="InterPro" id="IPR036909">
    <property type="entry name" value="Cyt_c-like_dom_sf"/>
</dbReference>
<feature type="region of interest" description="Disordered" evidence="4">
    <location>
        <begin position="74"/>
        <end position="94"/>
    </location>
</feature>
<sequence>MKKQYILMSLIGALFMASAASATPATDELFARYKAEGATGFDAERGKKDWTKEGKVEDGKAMNCTICHGDDLSKPGKHHKTGKVIDPMAPSANPERFTDAKKIEKWFKRNCNDAWGRECTAQEKGDILKFLLSK</sequence>
<evidence type="ECO:0000256" key="3">
    <source>
        <dbReference type="ARBA" id="ARBA00023004"/>
    </source>
</evidence>
<comment type="caution">
    <text evidence="6">The sequence shown here is derived from an EMBL/GenBank/DDBJ whole genome shotgun (WGS) entry which is preliminary data.</text>
</comment>
<dbReference type="EMBL" id="MLJW01000011">
    <property type="protein sequence ID" value="OIR14698.1"/>
    <property type="molecule type" value="Genomic_DNA"/>
</dbReference>
<keyword evidence="1" id="KW-0349">Heme</keyword>
<dbReference type="InterPro" id="IPR015170">
    <property type="entry name" value="DUF1924_SHP"/>
</dbReference>
<proteinExistence type="predicted"/>
<keyword evidence="3" id="KW-0408">Iron</keyword>
<evidence type="ECO:0000256" key="1">
    <source>
        <dbReference type="ARBA" id="ARBA00022617"/>
    </source>
</evidence>
<dbReference type="GO" id="GO:0009055">
    <property type="term" value="F:electron transfer activity"/>
    <property type="evidence" value="ECO:0007669"/>
    <property type="project" value="InterPro"/>
</dbReference>
<evidence type="ECO:0000256" key="2">
    <source>
        <dbReference type="ARBA" id="ARBA00022723"/>
    </source>
</evidence>
<feature type="domain" description="Cytochrome c" evidence="5">
    <location>
        <begin position="41"/>
        <end position="134"/>
    </location>
</feature>